<name>A0A346Y6Z4_9ACTN</name>
<gene>
    <name evidence="1" type="ORF">DVS28_b0501</name>
</gene>
<dbReference type="EMBL" id="CP031166">
    <property type="protein sequence ID" value="AXV10241.1"/>
    <property type="molecule type" value="Genomic_DNA"/>
</dbReference>
<dbReference type="Proteomes" id="UP000264006">
    <property type="component" value="Plasmid pEDY32-46I"/>
</dbReference>
<organism evidence="1 2">
    <name type="scientific">Euzebya pacifica</name>
    <dbReference type="NCBI Taxonomy" id="1608957"/>
    <lineage>
        <taxon>Bacteria</taxon>
        <taxon>Bacillati</taxon>
        <taxon>Actinomycetota</taxon>
        <taxon>Nitriliruptoria</taxon>
        <taxon>Euzebyales</taxon>
    </lineage>
</organism>
<reference evidence="1 2" key="1">
    <citation type="submission" date="2018-09" db="EMBL/GenBank/DDBJ databases">
        <title>Complete genome sequence of Euzebya sp. DY32-46 isolated from seawater of Pacific Ocean.</title>
        <authorList>
            <person name="Xu L."/>
            <person name="Wu Y.-H."/>
            <person name="Xu X.-W."/>
        </authorList>
    </citation>
    <scope>NUCLEOTIDE SEQUENCE [LARGE SCALE GENOMIC DNA]</scope>
    <source>
        <strain evidence="1 2">DY32-46</strain>
        <plasmid evidence="2">pedy32-46i</plasmid>
    </source>
</reference>
<keyword evidence="2" id="KW-1185">Reference proteome</keyword>
<dbReference type="AlphaFoldDB" id="A0A346Y6Z4"/>
<keyword evidence="1" id="KW-0614">Plasmid</keyword>
<accession>A0A346Y6Z4</accession>
<protein>
    <submittedName>
        <fullName evidence="1">Uncharacterized protein</fullName>
    </submittedName>
</protein>
<dbReference type="KEGG" id="euz:DVS28_b0501"/>
<geneLocation type="plasmid" evidence="2">
    <name>pedy32-46i</name>
</geneLocation>
<evidence type="ECO:0000313" key="1">
    <source>
        <dbReference type="EMBL" id="AXV10241.1"/>
    </source>
</evidence>
<sequence length="37" mass="3869">MAAEIGSLLAGTGHQPEVYEAAWWDELRVVCGGGTHG</sequence>
<evidence type="ECO:0000313" key="2">
    <source>
        <dbReference type="Proteomes" id="UP000264006"/>
    </source>
</evidence>
<proteinExistence type="predicted"/>